<dbReference type="EMBL" id="FLQU01001981">
    <property type="protein sequence ID" value="SBS95239.1"/>
    <property type="molecule type" value="Genomic_DNA"/>
</dbReference>
<feature type="transmembrane region" description="Helical" evidence="1">
    <location>
        <begin position="222"/>
        <end position="242"/>
    </location>
</feature>
<protein>
    <submittedName>
        <fullName evidence="2">Phosphate translocator, putative</fullName>
    </submittedName>
</protein>
<dbReference type="Proteomes" id="UP000078560">
    <property type="component" value="Unassembled WGS sequence"/>
</dbReference>
<organism evidence="2 3">
    <name type="scientific">Plasmodium ovale curtisi</name>
    <dbReference type="NCBI Taxonomy" id="864141"/>
    <lineage>
        <taxon>Eukaryota</taxon>
        <taxon>Sar</taxon>
        <taxon>Alveolata</taxon>
        <taxon>Apicomplexa</taxon>
        <taxon>Aconoidasida</taxon>
        <taxon>Haemosporida</taxon>
        <taxon>Plasmodiidae</taxon>
        <taxon>Plasmodium</taxon>
        <taxon>Plasmodium (Plasmodium)</taxon>
    </lineage>
</organism>
<gene>
    <name evidence="2" type="ORF">POVCU2_0094230</name>
</gene>
<sequence>MNSILKYAKKKNSDQNEITQEDDQSTANCISINDININDIEENIITRNNNENNKKNDKKIEYYLFDVESYNNNSNDSTLNSIIDLNSIKSHYLPENKKKNVKKKASNYIKNHVQKYKKKYKILPEHNLDQDTNYEESVKNDNNDYDAYELKEIKNDKINNDFAPSQRKENYSKKGNSFIDFVFFAKIKSSTSLTRRQYIRYIVLISALLGLSSIAGNSSYSYLEIPVISVIKSSSLVLIYFLSIKFGEYIFYEIKLFACKNMIKTK</sequence>
<evidence type="ECO:0000256" key="1">
    <source>
        <dbReference type="SAM" id="Phobius"/>
    </source>
</evidence>
<accession>A0A1A8WTQ9</accession>
<evidence type="ECO:0000313" key="2">
    <source>
        <dbReference type="EMBL" id="SBS95239.1"/>
    </source>
</evidence>
<dbReference type="AlphaFoldDB" id="A0A1A8WTQ9"/>
<reference evidence="3" key="1">
    <citation type="submission" date="2016-05" db="EMBL/GenBank/DDBJ databases">
        <authorList>
            <person name="Naeem Raeece"/>
        </authorList>
    </citation>
    <scope>NUCLEOTIDE SEQUENCE [LARGE SCALE GENOMIC DNA]</scope>
</reference>
<keyword evidence="1" id="KW-0812">Transmembrane</keyword>
<keyword evidence="1" id="KW-1133">Transmembrane helix</keyword>
<feature type="transmembrane region" description="Helical" evidence="1">
    <location>
        <begin position="198"/>
        <end position="216"/>
    </location>
</feature>
<proteinExistence type="predicted"/>
<keyword evidence="1" id="KW-0472">Membrane</keyword>
<name>A0A1A8WTQ9_PLAOA</name>
<evidence type="ECO:0000313" key="3">
    <source>
        <dbReference type="Proteomes" id="UP000078560"/>
    </source>
</evidence>